<dbReference type="OrthoDB" id="9805130at2"/>
<dbReference type="PROSITE" id="PS50893">
    <property type="entry name" value="ABC_TRANSPORTER_2"/>
    <property type="match status" value="1"/>
</dbReference>
<dbReference type="InterPro" id="IPR003593">
    <property type="entry name" value="AAA+_ATPase"/>
</dbReference>
<dbReference type="GO" id="GO:0005524">
    <property type="term" value="F:ATP binding"/>
    <property type="evidence" value="ECO:0007669"/>
    <property type="project" value="UniProtKB-KW"/>
</dbReference>
<evidence type="ECO:0000313" key="6">
    <source>
        <dbReference type="EMBL" id="QDG49940.1"/>
    </source>
</evidence>
<dbReference type="InterPro" id="IPR003439">
    <property type="entry name" value="ABC_transporter-like_ATP-bd"/>
</dbReference>
<dbReference type="GO" id="GO:0016887">
    <property type="term" value="F:ATP hydrolysis activity"/>
    <property type="evidence" value="ECO:0007669"/>
    <property type="project" value="InterPro"/>
</dbReference>
<dbReference type="InterPro" id="IPR027417">
    <property type="entry name" value="P-loop_NTPase"/>
</dbReference>
<evidence type="ECO:0000313" key="7">
    <source>
        <dbReference type="Proteomes" id="UP000315995"/>
    </source>
</evidence>
<name>A0A4Y6PNV9_PERCE</name>
<organism evidence="6 7">
    <name type="scientific">Persicimonas caeni</name>
    <dbReference type="NCBI Taxonomy" id="2292766"/>
    <lineage>
        <taxon>Bacteria</taxon>
        <taxon>Deltaproteobacteria</taxon>
        <taxon>Bradymonadales</taxon>
        <taxon>Bradymonadaceae</taxon>
        <taxon>Persicimonas</taxon>
    </lineage>
</organism>
<dbReference type="SUPFAM" id="SSF52540">
    <property type="entry name" value="P-loop containing nucleoside triphosphate hydrolases"/>
    <property type="match status" value="1"/>
</dbReference>
<reference evidence="6 7" key="1">
    <citation type="submission" date="2019-06" db="EMBL/GenBank/DDBJ databases">
        <title>Persicimonas caeni gen. nov., sp. nov., a predatory bacterium isolated from solar saltern.</title>
        <authorList>
            <person name="Wang S."/>
        </authorList>
    </citation>
    <scope>NUCLEOTIDE SEQUENCE [LARGE SCALE GENOMIC DNA]</scope>
    <source>
        <strain evidence="6 7">YN101</strain>
    </source>
</reference>
<dbReference type="SMART" id="SM00382">
    <property type="entry name" value="AAA"/>
    <property type="match status" value="1"/>
</dbReference>
<accession>A0A5B8Y0Q4</accession>
<evidence type="ECO:0000259" key="5">
    <source>
        <dbReference type="PROSITE" id="PS50893"/>
    </source>
</evidence>
<keyword evidence="3" id="KW-0547">Nucleotide-binding</keyword>
<comment type="similarity">
    <text evidence="1">Belongs to the ABC transporter superfamily.</text>
</comment>
<feature type="domain" description="ABC transporter" evidence="5">
    <location>
        <begin position="45"/>
        <end position="279"/>
    </location>
</feature>
<gene>
    <name evidence="6" type="ORF">FIV42_04055</name>
</gene>
<dbReference type="PROSITE" id="PS00211">
    <property type="entry name" value="ABC_TRANSPORTER_1"/>
    <property type="match status" value="1"/>
</dbReference>
<evidence type="ECO:0000256" key="3">
    <source>
        <dbReference type="ARBA" id="ARBA00022741"/>
    </source>
</evidence>
<keyword evidence="2" id="KW-0813">Transport</keyword>
<protein>
    <submittedName>
        <fullName evidence="6">ABC transporter ATP-binding protein</fullName>
    </submittedName>
</protein>
<keyword evidence="4 6" id="KW-0067">ATP-binding</keyword>
<accession>A0A4Y6PNV9</accession>
<evidence type="ECO:0000256" key="2">
    <source>
        <dbReference type="ARBA" id="ARBA00022448"/>
    </source>
</evidence>
<sequence>MVRYFQQGVPAVCHIYHPDPRTQPSIGRGRCDLRQGTAMNSPEVLRVDDVAKTFRTGFFRKRVRAVKSVSFTIHHGEIFGLIGPNGAGKSTTIKMLLGLVRPDRGSISMFGQTADDVSLRDRIGYLPENPMLYEHLTAVELLDFYGGLFGMPKRKRRERSAELLELVGLSHALDRPVAKFSKGMKQRAGIAQALINDPDLVILDEPQSGLDPVGRHEIRDLVLQLRRSGKTILFCSHILPDVQDICDRVAVMHRGELKDVGFLHELIGTETLYYEVYVGGWRNAHRELLEDALMEVVPVGDLTRLQLSGDTEPEQILRTFAEVGVRVESLQPHKESLEDVFMRDTADPPNSDVAV</sequence>
<keyword evidence="7" id="KW-1185">Reference proteome</keyword>
<dbReference type="CDD" id="cd03230">
    <property type="entry name" value="ABC_DR_subfamily_A"/>
    <property type="match status" value="1"/>
</dbReference>
<dbReference type="Proteomes" id="UP000315995">
    <property type="component" value="Chromosome"/>
</dbReference>
<proteinExistence type="inferred from homology"/>
<dbReference type="InterPro" id="IPR017871">
    <property type="entry name" value="ABC_transporter-like_CS"/>
</dbReference>
<dbReference type="AlphaFoldDB" id="A0A4Y6PNV9"/>
<dbReference type="PANTHER" id="PTHR43335">
    <property type="entry name" value="ABC TRANSPORTER, ATP-BINDING PROTEIN"/>
    <property type="match status" value="1"/>
</dbReference>
<evidence type="ECO:0000256" key="1">
    <source>
        <dbReference type="ARBA" id="ARBA00005417"/>
    </source>
</evidence>
<dbReference type="Gene3D" id="3.40.50.300">
    <property type="entry name" value="P-loop containing nucleotide triphosphate hydrolases"/>
    <property type="match status" value="1"/>
</dbReference>
<dbReference type="Pfam" id="PF00005">
    <property type="entry name" value="ABC_tran"/>
    <property type="match status" value="1"/>
</dbReference>
<evidence type="ECO:0000256" key="4">
    <source>
        <dbReference type="ARBA" id="ARBA00022840"/>
    </source>
</evidence>
<dbReference type="EMBL" id="CP041186">
    <property type="protein sequence ID" value="QDG49940.1"/>
    <property type="molecule type" value="Genomic_DNA"/>
</dbReference>